<reference evidence="2" key="1">
    <citation type="submission" date="2021-01" db="EMBL/GenBank/DDBJ databases">
        <authorList>
            <consortium name="Genoscope - CEA"/>
            <person name="William W."/>
        </authorList>
    </citation>
    <scope>NUCLEOTIDE SEQUENCE</scope>
</reference>
<keyword evidence="3" id="KW-1185">Reference proteome</keyword>
<evidence type="ECO:0000256" key="1">
    <source>
        <dbReference type="SAM" id="MobiDB-lite"/>
    </source>
</evidence>
<evidence type="ECO:0000313" key="2">
    <source>
        <dbReference type="EMBL" id="CAD8191495.1"/>
    </source>
</evidence>
<feature type="region of interest" description="Disordered" evidence="1">
    <location>
        <begin position="1"/>
        <end position="23"/>
    </location>
</feature>
<organism evidence="2 3">
    <name type="scientific">Paramecium octaurelia</name>
    <dbReference type="NCBI Taxonomy" id="43137"/>
    <lineage>
        <taxon>Eukaryota</taxon>
        <taxon>Sar</taxon>
        <taxon>Alveolata</taxon>
        <taxon>Ciliophora</taxon>
        <taxon>Intramacronucleata</taxon>
        <taxon>Oligohymenophorea</taxon>
        <taxon>Peniculida</taxon>
        <taxon>Parameciidae</taxon>
        <taxon>Paramecium</taxon>
    </lineage>
</organism>
<comment type="caution">
    <text evidence="2">The sequence shown here is derived from an EMBL/GenBank/DDBJ whole genome shotgun (WGS) entry which is preliminary data.</text>
</comment>
<dbReference type="AlphaFoldDB" id="A0A8S1WSX7"/>
<sequence length="37" mass="4299">MSLKRDNSRSKGGNPYSILYQSISPQQGNYEDFWTTE</sequence>
<dbReference type="Proteomes" id="UP000683925">
    <property type="component" value="Unassembled WGS sequence"/>
</dbReference>
<evidence type="ECO:0000313" key="3">
    <source>
        <dbReference type="Proteomes" id="UP000683925"/>
    </source>
</evidence>
<protein>
    <submittedName>
        <fullName evidence="2">Uncharacterized protein</fullName>
    </submittedName>
</protein>
<accession>A0A8S1WSX7</accession>
<name>A0A8S1WSX7_PAROT</name>
<dbReference type="EMBL" id="CAJJDP010000100">
    <property type="protein sequence ID" value="CAD8191495.1"/>
    <property type="molecule type" value="Genomic_DNA"/>
</dbReference>
<gene>
    <name evidence="2" type="ORF">POCTA_138.1.T1000025</name>
</gene>
<proteinExistence type="predicted"/>